<dbReference type="AlphaFoldDB" id="A0A1I3FP35"/>
<dbReference type="STRING" id="1114924.SAMN05216258_104403"/>
<dbReference type="Pfam" id="PF13609">
    <property type="entry name" value="Porin_4"/>
    <property type="match status" value="1"/>
</dbReference>
<reference evidence="3 4" key="1">
    <citation type="submission" date="2016-10" db="EMBL/GenBank/DDBJ databases">
        <authorList>
            <person name="de Groot N.N."/>
        </authorList>
    </citation>
    <scope>NUCLEOTIDE SEQUENCE [LARGE SCALE GENOMIC DNA]</scope>
    <source>
        <strain evidence="3 4">CGMCC 1.11030</strain>
    </source>
</reference>
<evidence type="ECO:0000259" key="2">
    <source>
        <dbReference type="Pfam" id="PF13609"/>
    </source>
</evidence>
<keyword evidence="4" id="KW-1185">Reference proteome</keyword>
<organism evidence="3 4">
    <name type="scientific">Albimonas pacifica</name>
    <dbReference type="NCBI Taxonomy" id="1114924"/>
    <lineage>
        <taxon>Bacteria</taxon>
        <taxon>Pseudomonadati</taxon>
        <taxon>Pseudomonadota</taxon>
        <taxon>Alphaproteobacteria</taxon>
        <taxon>Rhodobacterales</taxon>
        <taxon>Paracoccaceae</taxon>
        <taxon>Albimonas</taxon>
    </lineage>
</organism>
<feature type="domain" description="Porin" evidence="2">
    <location>
        <begin position="7"/>
        <end position="325"/>
    </location>
</feature>
<keyword evidence="1" id="KW-0732">Signal</keyword>
<gene>
    <name evidence="3" type="ORF">SAMN05216258_104403</name>
</gene>
<dbReference type="Proteomes" id="UP000199377">
    <property type="component" value="Unassembled WGS sequence"/>
</dbReference>
<sequence>MKKTLFATTALAAGLVVTPLLAAEAPTATVRGYVNAGMYYGDLAGTSGDFGVEHDSEIHFRWSGSSDNGLTFKGEVELEGFSTGDQIDEYWTSVSGSFGDFRIGADDTAAEYMELGIIYAPYAKVGYYDAFRYTGATNATDTARDDLGIYYITPAISGFTAAISFQPEGGTDNGGHGATPAFKVNNGSATDDILSIGAQWMGEFSGVSLGISGGYQTADTDVIGGTNADPDTWTTGGYIGYAGFTLAAFYKDNPGVGGLATGGYDIAVGASYETGPWTFAGGWAGVFDTKAGGANDSDTFSGWVTYAIAPGVTGTLAVEYTEFDTGPVDDNLIAGAYMSVSF</sequence>
<dbReference type="EMBL" id="FOQH01000004">
    <property type="protein sequence ID" value="SFI12721.1"/>
    <property type="molecule type" value="Genomic_DNA"/>
</dbReference>
<dbReference type="GO" id="GO:0016020">
    <property type="term" value="C:membrane"/>
    <property type="evidence" value="ECO:0007669"/>
    <property type="project" value="InterPro"/>
</dbReference>
<accession>A0A1I3FP35</accession>
<evidence type="ECO:0000313" key="4">
    <source>
        <dbReference type="Proteomes" id="UP000199377"/>
    </source>
</evidence>
<dbReference type="OrthoDB" id="6758483at2"/>
<dbReference type="GO" id="GO:0015288">
    <property type="term" value="F:porin activity"/>
    <property type="evidence" value="ECO:0007669"/>
    <property type="project" value="InterPro"/>
</dbReference>
<name>A0A1I3FP35_9RHOB</name>
<feature type="chain" id="PRO_5011612557" evidence="1">
    <location>
        <begin position="23"/>
        <end position="342"/>
    </location>
</feature>
<dbReference type="Gene3D" id="2.40.160.10">
    <property type="entry name" value="Porin"/>
    <property type="match status" value="1"/>
</dbReference>
<dbReference type="InterPro" id="IPR023614">
    <property type="entry name" value="Porin_dom_sf"/>
</dbReference>
<protein>
    <submittedName>
        <fullName evidence="3">Porin</fullName>
    </submittedName>
</protein>
<dbReference type="RefSeq" id="WP_092859683.1">
    <property type="nucleotide sequence ID" value="NZ_FOQH01000004.1"/>
</dbReference>
<dbReference type="InterPro" id="IPR033900">
    <property type="entry name" value="Gram_neg_porin_domain"/>
</dbReference>
<dbReference type="SUPFAM" id="SSF56935">
    <property type="entry name" value="Porins"/>
    <property type="match status" value="1"/>
</dbReference>
<evidence type="ECO:0000256" key="1">
    <source>
        <dbReference type="SAM" id="SignalP"/>
    </source>
</evidence>
<proteinExistence type="predicted"/>
<feature type="signal peptide" evidence="1">
    <location>
        <begin position="1"/>
        <end position="22"/>
    </location>
</feature>
<evidence type="ECO:0000313" key="3">
    <source>
        <dbReference type="EMBL" id="SFI12721.1"/>
    </source>
</evidence>